<comment type="caution">
    <text evidence="1">The sequence shown here is derived from an EMBL/GenBank/DDBJ whole genome shotgun (WGS) entry which is preliminary data.</text>
</comment>
<proteinExistence type="predicted"/>
<dbReference type="Proteomes" id="UP000220353">
    <property type="component" value="Unassembled WGS sequence"/>
</dbReference>
<reference evidence="1 2" key="1">
    <citation type="submission" date="2017-09" db="EMBL/GenBank/DDBJ databases">
        <title>Comparative genomics of rhizobia isolated from Phaseolus vulgaris in China.</title>
        <authorList>
            <person name="Tong W."/>
        </authorList>
    </citation>
    <scope>NUCLEOTIDE SEQUENCE [LARGE SCALE GENOMIC DNA]</scope>
    <source>
        <strain evidence="1 2">PCH1</strain>
    </source>
</reference>
<evidence type="ECO:0000313" key="1">
    <source>
        <dbReference type="EMBL" id="PDT47431.1"/>
    </source>
</evidence>
<dbReference type="EMBL" id="NWTC01000008">
    <property type="protein sequence ID" value="PDT47431.1"/>
    <property type="molecule type" value="Genomic_DNA"/>
</dbReference>
<protein>
    <submittedName>
        <fullName evidence="1">Uncharacterized protein</fullName>
    </submittedName>
</protein>
<accession>A0A2A6LY10</accession>
<evidence type="ECO:0000313" key="2">
    <source>
        <dbReference type="Proteomes" id="UP000220353"/>
    </source>
</evidence>
<name>A0A2A6LY10_RHIFR</name>
<sequence>MAASSAAADLATDLQRCRAETDSLKRLTCFDSIRPEGAATAAHIAPRPQSASPVTITDVELRTQGKDLKSSVYNPRVEAILTFRNDSKKTVVAVEHTLIIADAFGEKVIDGSSKLDIKIPPGKTVRSETFYYWQDNPFMSGEPYDRLYGPVGTGVAKATIAVTKAVFSDGSVETYR</sequence>
<organism evidence="1 2">
    <name type="scientific">Rhizobium fredii</name>
    <name type="common">Sinorhizobium fredii</name>
    <dbReference type="NCBI Taxonomy" id="380"/>
    <lineage>
        <taxon>Bacteria</taxon>
        <taxon>Pseudomonadati</taxon>
        <taxon>Pseudomonadota</taxon>
        <taxon>Alphaproteobacteria</taxon>
        <taxon>Hyphomicrobiales</taxon>
        <taxon>Rhizobiaceae</taxon>
        <taxon>Sinorhizobium/Ensifer group</taxon>
        <taxon>Sinorhizobium</taxon>
    </lineage>
</organism>
<dbReference type="AlphaFoldDB" id="A0A2A6LY10"/>
<gene>
    <name evidence="1" type="ORF">CO661_11850</name>
</gene>